<dbReference type="InterPro" id="IPR006626">
    <property type="entry name" value="PbH1"/>
</dbReference>
<keyword evidence="3" id="KW-0134">Cell wall</keyword>
<dbReference type="InterPro" id="IPR000743">
    <property type="entry name" value="Glyco_hydro_28"/>
</dbReference>
<dbReference type="InterPro" id="IPR011050">
    <property type="entry name" value="Pectin_lyase_fold/virulence"/>
</dbReference>
<keyword evidence="10" id="KW-0472">Membrane</keyword>
<feature type="active site" evidence="8">
    <location>
        <position position="246"/>
    </location>
</feature>
<evidence type="ECO:0000256" key="4">
    <source>
        <dbReference type="ARBA" id="ARBA00022525"/>
    </source>
</evidence>
<accession>A0AAN9FRU5</accession>
<reference evidence="11 12" key="1">
    <citation type="submission" date="2024-01" db="EMBL/GenBank/DDBJ databases">
        <title>The genomes of 5 underutilized Papilionoideae crops provide insights into root nodulation and disease resistanc.</title>
        <authorList>
            <person name="Yuan L."/>
        </authorList>
    </citation>
    <scope>NUCLEOTIDE SEQUENCE [LARGE SCALE GENOMIC DNA]</scope>
    <source>
        <strain evidence="11">ZHUSHIDOU_FW_LH</strain>
        <tissue evidence="11">Leaf</tissue>
    </source>
</reference>
<feature type="transmembrane region" description="Helical" evidence="10">
    <location>
        <begin position="7"/>
        <end position="25"/>
    </location>
</feature>
<keyword evidence="6 9" id="KW-0326">Glycosidase</keyword>
<dbReference type="InterPro" id="IPR012334">
    <property type="entry name" value="Pectin_lyas_fold"/>
</dbReference>
<dbReference type="EMBL" id="JAYWIO010000002">
    <property type="protein sequence ID" value="KAK7281402.1"/>
    <property type="molecule type" value="Genomic_DNA"/>
</dbReference>
<comment type="caution">
    <text evidence="11">The sequence shown here is derived from an EMBL/GenBank/DDBJ whole genome shotgun (WGS) entry which is preliminary data.</text>
</comment>
<evidence type="ECO:0000256" key="2">
    <source>
        <dbReference type="ARBA" id="ARBA00008834"/>
    </source>
</evidence>
<organism evidence="11 12">
    <name type="scientific">Crotalaria pallida</name>
    <name type="common">Smooth rattlebox</name>
    <name type="synonym">Crotalaria striata</name>
    <dbReference type="NCBI Taxonomy" id="3830"/>
    <lineage>
        <taxon>Eukaryota</taxon>
        <taxon>Viridiplantae</taxon>
        <taxon>Streptophyta</taxon>
        <taxon>Embryophyta</taxon>
        <taxon>Tracheophyta</taxon>
        <taxon>Spermatophyta</taxon>
        <taxon>Magnoliopsida</taxon>
        <taxon>eudicotyledons</taxon>
        <taxon>Gunneridae</taxon>
        <taxon>Pentapetalae</taxon>
        <taxon>rosids</taxon>
        <taxon>fabids</taxon>
        <taxon>Fabales</taxon>
        <taxon>Fabaceae</taxon>
        <taxon>Papilionoideae</taxon>
        <taxon>50 kb inversion clade</taxon>
        <taxon>genistoids sensu lato</taxon>
        <taxon>core genistoids</taxon>
        <taxon>Crotalarieae</taxon>
        <taxon>Crotalaria</taxon>
    </lineage>
</organism>
<evidence type="ECO:0000256" key="7">
    <source>
        <dbReference type="ARBA" id="ARBA00023316"/>
    </source>
</evidence>
<dbReference type="GO" id="GO:0004650">
    <property type="term" value="F:polygalacturonase activity"/>
    <property type="evidence" value="ECO:0007669"/>
    <property type="project" value="InterPro"/>
</dbReference>
<dbReference type="GO" id="GO:0071555">
    <property type="term" value="P:cell wall organization"/>
    <property type="evidence" value="ECO:0007669"/>
    <property type="project" value="UniProtKB-KW"/>
</dbReference>
<evidence type="ECO:0000313" key="12">
    <source>
        <dbReference type="Proteomes" id="UP001372338"/>
    </source>
</evidence>
<keyword evidence="7" id="KW-0961">Cell wall biogenesis/degradation</keyword>
<proteinExistence type="inferred from homology"/>
<evidence type="ECO:0000256" key="8">
    <source>
        <dbReference type="PROSITE-ProRule" id="PRU10052"/>
    </source>
</evidence>
<evidence type="ECO:0000256" key="3">
    <source>
        <dbReference type="ARBA" id="ARBA00022512"/>
    </source>
</evidence>
<dbReference type="FunFam" id="2.160.20.10:FF:000004">
    <property type="entry name" value="Pectin lyase-like superfamily protein"/>
    <property type="match status" value="1"/>
</dbReference>
<dbReference type="GO" id="GO:0005975">
    <property type="term" value="P:carbohydrate metabolic process"/>
    <property type="evidence" value="ECO:0007669"/>
    <property type="project" value="InterPro"/>
</dbReference>
<keyword evidence="12" id="KW-1185">Reference proteome</keyword>
<evidence type="ECO:0000256" key="10">
    <source>
        <dbReference type="SAM" id="Phobius"/>
    </source>
</evidence>
<dbReference type="Gene3D" id="2.160.20.10">
    <property type="entry name" value="Single-stranded right-handed beta-helix, Pectin lyase-like"/>
    <property type="match status" value="1"/>
</dbReference>
<gene>
    <name evidence="11" type="ORF">RIF29_09368</name>
</gene>
<dbReference type="Pfam" id="PF00295">
    <property type="entry name" value="Glyco_hydro_28"/>
    <property type="match status" value="1"/>
</dbReference>
<evidence type="ECO:0008006" key="13">
    <source>
        <dbReference type="Google" id="ProtNLM"/>
    </source>
</evidence>
<dbReference type="Proteomes" id="UP001372338">
    <property type="component" value="Unassembled WGS sequence"/>
</dbReference>
<keyword evidence="4" id="KW-0964">Secreted</keyword>
<evidence type="ECO:0000313" key="11">
    <source>
        <dbReference type="EMBL" id="KAK7281402.1"/>
    </source>
</evidence>
<dbReference type="PANTHER" id="PTHR31375">
    <property type="match status" value="1"/>
</dbReference>
<dbReference type="PROSITE" id="PS00502">
    <property type="entry name" value="POLYGALACTURONASE"/>
    <property type="match status" value="1"/>
</dbReference>
<dbReference type="AlphaFoldDB" id="A0AAN9FRU5"/>
<protein>
    <recommendedName>
        <fullName evidence="13">Polygalacturonase</fullName>
    </recommendedName>
</protein>
<keyword evidence="10" id="KW-1133">Transmembrane helix</keyword>
<dbReference type="SUPFAM" id="SSF51126">
    <property type="entry name" value="Pectin lyase-like"/>
    <property type="match status" value="1"/>
</dbReference>
<comment type="subcellular location">
    <subcellularLocation>
        <location evidence="1">Secreted</location>
        <location evidence="1">Cell wall</location>
    </subcellularLocation>
</comment>
<evidence type="ECO:0000256" key="9">
    <source>
        <dbReference type="RuleBase" id="RU361169"/>
    </source>
</evidence>
<sequence>MTTTHHHTRYFIFLFLATFNFFFFFESSNAAYIINVVSFGAKPDGQFDSTMSFLRAWSSACKSREPATIYVPQGSFLLKQVTFWGPCMNEIDFRIDGTLVAPLDYWSLGNSGYWILFMKVNWLSVRGGTLDGRGPGYWRCRRSGKSCPAGARSISFSWSNNVVVNGLTSLNSQEMHIAIDHCNNVLIQDVKIRAPSASPNTDGINVQFSVGVTISHSTIMTGDDCISISQGSRNLWIERIACGPGHGISIGSLGTYANEAGVQNVTVTDSIFTKTENGVRIKSWAQPTNGYATDIVFRNLIMNNAYNPIIIDQRYCPGGQCPHQSSGVKISRVSFEHIKGTSASLAAINFDCSQSNPCWGIKLQDINLSYLKGSAKSSCRNAGGNNIGVVIPRSCL</sequence>
<evidence type="ECO:0000256" key="6">
    <source>
        <dbReference type="ARBA" id="ARBA00023295"/>
    </source>
</evidence>
<keyword evidence="5 9" id="KW-0378">Hydrolase</keyword>
<evidence type="ECO:0000256" key="5">
    <source>
        <dbReference type="ARBA" id="ARBA00022801"/>
    </source>
</evidence>
<comment type="similarity">
    <text evidence="2 9">Belongs to the glycosyl hydrolase 28 family.</text>
</comment>
<keyword evidence="10" id="KW-0812">Transmembrane</keyword>
<name>A0AAN9FRU5_CROPI</name>
<evidence type="ECO:0000256" key="1">
    <source>
        <dbReference type="ARBA" id="ARBA00004191"/>
    </source>
</evidence>
<dbReference type="SMART" id="SM00710">
    <property type="entry name" value="PbH1"/>
    <property type="match status" value="6"/>
</dbReference>